<protein>
    <submittedName>
        <fullName evidence="1">Uncharacterized protein</fullName>
    </submittedName>
</protein>
<dbReference type="EMBL" id="CP055305">
    <property type="protein sequence ID" value="QLB42723.1"/>
    <property type="molecule type" value="Genomic_DNA"/>
</dbReference>
<dbReference type="RefSeq" id="WP_176812589.1">
    <property type="nucleotide sequence ID" value="NZ_CP055305.1"/>
</dbReference>
<proteinExistence type="predicted"/>
<name>A0ABD7A8Z5_9PAST</name>
<evidence type="ECO:0000313" key="2">
    <source>
        <dbReference type="Proteomes" id="UP000509784"/>
    </source>
</evidence>
<accession>A0ABD7A8Z5</accession>
<dbReference type="AlphaFoldDB" id="A0ABD7A8Z5"/>
<reference evidence="1 2" key="1">
    <citation type="submission" date="2020-06" db="EMBL/GenBank/DDBJ databases">
        <title>Mannheimia pernigra sp. nov. isolated from bovine respiratory tract.</title>
        <authorList>
            <person name="Kuhnert P."/>
            <person name="Akarsu-Egger H."/>
        </authorList>
    </citation>
    <scope>NUCLEOTIDE SEQUENCE [LARGE SCALE GENOMIC DNA]</scope>
    <source>
        <strain evidence="1 2">17CN0883</strain>
    </source>
</reference>
<sequence length="64" mass="7194">MKDYDPLFPNREEESGTLSSVISSFFDVIRAAIPTKDNPLKAEITYTTPKGEDFSINLQIKGKE</sequence>
<gene>
    <name evidence="1" type="ORF">HV560_07795</name>
</gene>
<dbReference type="Proteomes" id="UP000509784">
    <property type="component" value="Chromosome"/>
</dbReference>
<organism evidence="1 2">
    <name type="scientific">Mannheimia pernigra</name>
    <dbReference type="NCBI Taxonomy" id="111844"/>
    <lineage>
        <taxon>Bacteria</taxon>
        <taxon>Pseudomonadati</taxon>
        <taxon>Pseudomonadota</taxon>
        <taxon>Gammaproteobacteria</taxon>
        <taxon>Pasteurellales</taxon>
        <taxon>Pasteurellaceae</taxon>
        <taxon>Mannheimia</taxon>
    </lineage>
</organism>
<evidence type="ECO:0000313" key="1">
    <source>
        <dbReference type="EMBL" id="QLB42723.1"/>
    </source>
</evidence>
<dbReference type="KEGG" id="mpeg:HV560_07795"/>